<dbReference type="GO" id="GO:0055085">
    <property type="term" value="P:transmembrane transport"/>
    <property type="evidence" value="ECO:0007669"/>
    <property type="project" value="InterPro"/>
</dbReference>
<feature type="domain" description="ABC transmembrane type-1" evidence="8">
    <location>
        <begin position="67"/>
        <end position="256"/>
    </location>
</feature>
<proteinExistence type="inferred from homology"/>
<dbReference type="CDD" id="cd06261">
    <property type="entry name" value="TM_PBP2"/>
    <property type="match status" value="1"/>
</dbReference>
<evidence type="ECO:0000256" key="3">
    <source>
        <dbReference type="ARBA" id="ARBA00022475"/>
    </source>
</evidence>
<feature type="transmembrane region" description="Helical" evidence="7">
    <location>
        <begin position="106"/>
        <end position="125"/>
    </location>
</feature>
<feature type="transmembrane region" description="Helical" evidence="7">
    <location>
        <begin position="188"/>
        <end position="213"/>
    </location>
</feature>
<reference evidence="9" key="1">
    <citation type="journal article" date="2014" name="Int. J. Syst. Evol. Microbiol.">
        <title>Complete genome sequence of Corynebacterium casei LMG S-19264T (=DSM 44701T), isolated from a smear-ripened cheese.</title>
        <authorList>
            <consortium name="US DOE Joint Genome Institute (JGI-PGF)"/>
            <person name="Walter F."/>
            <person name="Albersmeier A."/>
            <person name="Kalinowski J."/>
            <person name="Ruckert C."/>
        </authorList>
    </citation>
    <scope>NUCLEOTIDE SEQUENCE</scope>
    <source>
        <strain evidence="9">JCM 19831</strain>
    </source>
</reference>
<comment type="caution">
    <text evidence="9">The sequence shown here is derived from an EMBL/GenBank/DDBJ whole genome shotgun (WGS) entry which is preliminary data.</text>
</comment>
<dbReference type="RefSeq" id="WP_190250419.1">
    <property type="nucleotide sequence ID" value="NZ_BMPI01000012.1"/>
</dbReference>
<keyword evidence="10" id="KW-1185">Reference proteome</keyword>
<keyword evidence="3" id="KW-1003">Cell membrane</keyword>
<evidence type="ECO:0000256" key="1">
    <source>
        <dbReference type="ARBA" id="ARBA00004651"/>
    </source>
</evidence>
<evidence type="ECO:0000313" key="10">
    <source>
        <dbReference type="Proteomes" id="UP000642070"/>
    </source>
</evidence>
<dbReference type="AlphaFoldDB" id="A0A917TKW1"/>
<evidence type="ECO:0000256" key="5">
    <source>
        <dbReference type="ARBA" id="ARBA00022989"/>
    </source>
</evidence>
<dbReference type="Proteomes" id="UP000642070">
    <property type="component" value="Unassembled WGS sequence"/>
</dbReference>
<organism evidence="9 10">
    <name type="scientific">Dactylosporangium sucinum</name>
    <dbReference type="NCBI Taxonomy" id="1424081"/>
    <lineage>
        <taxon>Bacteria</taxon>
        <taxon>Bacillati</taxon>
        <taxon>Actinomycetota</taxon>
        <taxon>Actinomycetes</taxon>
        <taxon>Micromonosporales</taxon>
        <taxon>Micromonosporaceae</taxon>
        <taxon>Dactylosporangium</taxon>
    </lineage>
</organism>
<sequence length="270" mass="27844">MGRRLAVSAAALVVLAVVAAALWPQLFTGHDPNATDPLASFRPPGAGHWFGTDQLGRDLFARAVHGARHSLRIAAGATLVALLVAVPVSVLAALGGRFADSVISRVLDVLLSFPALLLALVVVTVAGRGELSLLLAIGLADMPGYARLLRSRLLVVRTAGYVEAATGLGVGPWTSLWRHILPNAAGPLLVTATLGLGAAVIFASGLSFLGLGTQPPTPEWGAMLAEGRSTLAVAWWAGVFPGLLITVTAVAVTILGRDLRNRFGVGSVRP</sequence>
<protein>
    <submittedName>
        <fullName evidence="9">Peptide ABC transporter permease</fullName>
    </submittedName>
</protein>
<evidence type="ECO:0000256" key="7">
    <source>
        <dbReference type="RuleBase" id="RU363032"/>
    </source>
</evidence>
<evidence type="ECO:0000256" key="2">
    <source>
        <dbReference type="ARBA" id="ARBA00022448"/>
    </source>
</evidence>
<reference evidence="9" key="2">
    <citation type="submission" date="2020-09" db="EMBL/GenBank/DDBJ databases">
        <authorList>
            <person name="Sun Q."/>
            <person name="Ohkuma M."/>
        </authorList>
    </citation>
    <scope>NUCLEOTIDE SEQUENCE</scope>
    <source>
        <strain evidence="9">JCM 19831</strain>
    </source>
</reference>
<dbReference type="PROSITE" id="PS50928">
    <property type="entry name" value="ABC_TM1"/>
    <property type="match status" value="1"/>
</dbReference>
<dbReference type="Gene3D" id="1.10.3720.10">
    <property type="entry name" value="MetI-like"/>
    <property type="match status" value="1"/>
</dbReference>
<comment type="similarity">
    <text evidence="7">Belongs to the binding-protein-dependent transport system permease family.</text>
</comment>
<feature type="transmembrane region" description="Helical" evidence="7">
    <location>
        <begin position="233"/>
        <end position="255"/>
    </location>
</feature>
<evidence type="ECO:0000256" key="6">
    <source>
        <dbReference type="ARBA" id="ARBA00023136"/>
    </source>
</evidence>
<evidence type="ECO:0000256" key="4">
    <source>
        <dbReference type="ARBA" id="ARBA00022692"/>
    </source>
</evidence>
<dbReference type="PANTHER" id="PTHR43386">
    <property type="entry name" value="OLIGOPEPTIDE TRANSPORT SYSTEM PERMEASE PROTEIN APPC"/>
    <property type="match status" value="1"/>
</dbReference>
<keyword evidence="4 7" id="KW-0812">Transmembrane</keyword>
<keyword evidence="2 7" id="KW-0813">Transport</keyword>
<accession>A0A917TKW1</accession>
<feature type="transmembrane region" description="Helical" evidence="7">
    <location>
        <begin position="73"/>
        <end position="94"/>
    </location>
</feature>
<dbReference type="InterPro" id="IPR000515">
    <property type="entry name" value="MetI-like"/>
</dbReference>
<dbReference type="GO" id="GO:0005886">
    <property type="term" value="C:plasma membrane"/>
    <property type="evidence" value="ECO:0007669"/>
    <property type="project" value="UniProtKB-SubCell"/>
</dbReference>
<keyword evidence="5 7" id="KW-1133">Transmembrane helix</keyword>
<gene>
    <name evidence="9" type="ORF">GCM10007977_030060</name>
</gene>
<dbReference type="PANTHER" id="PTHR43386:SF25">
    <property type="entry name" value="PEPTIDE ABC TRANSPORTER PERMEASE PROTEIN"/>
    <property type="match status" value="1"/>
</dbReference>
<comment type="subcellular location">
    <subcellularLocation>
        <location evidence="1 7">Cell membrane</location>
        <topology evidence="1 7">Multi-pass membrane protein</topology>
    </subcellularLocation>
</comment>
<dbReference type="EMBL" id="BMPI01000012">
    <property type="protein sequence ID" value="GGM26865.1"/>
    <property type="molecule type" value="Genomic_DNA"/>
</dbReference>
<keyword evidence="6 7" id="KW-0472">Membrane</keyword>
<dbReference type="InterPro" id="IPR035906">
    <property type="entry name" value="MetI-like_sf"/>
</dbReference>
<evidence type="ECO:0000259" key="8">
    <source>
        <dbReference type="PROSITE" id="PS50928"/>
    </source>
</evidence>
<dbReference type="InterPro" id="IPR050366">
    <property type="entry name" value="BP-dependent_transpt_permease"/>
</dbReference>
<dbReference type="SUPFAM" id="SSF161098">
    <property type="entry name" value="MetI-like"/>
    <property type="match status" value="1"/>
</dbReference>
<evidence type="ECO:0000313" key="9">
    <source>
        <dbReference type="EMBL" id="GGM26865.1"/>
    </source>
</evidence>
<name>A0A917TKW1_9ACTN</name>
<dbReference type="Pfam" id="PF00528">
    <property type="entry name" value="BPD_transp_1"/>
    <property type="match status" value="1"/>
</dbReference>